<dbReference type="EMBL" id="SKBL01000005">
    <property type="protein sequence ID" value="TFU16567.1"/>
    <property type="molecule type" value="Genomic_DNA"/>
</dbReference>
<dbReference type="RefSeq" id="WP_135343301.1">
    <property type="nucleotide sequence ID" value="NZ_ML214243.1"/>
</dbReference>
<evidence type="ECO:0000313" key="2">
    <source>
        <dbReference type="EMBL" id="TFU16567.1"/>
    </source>
</evidence>
<sequence>MRPRKRLTYALGPLLTLFLAACTGSQEPPLPALVAAGGQDQVRFYRAQDLQGGGVNPVATWSTPGLQDLAYSNAFQRLYLLFPDRVEAYDTTGFTADAAPQGTPSLASLPADCTGGYLRLGQNQLLAHCPAAGRAFLLALSDLSALQEADLTGLPPGNGVRLALFPQGTLDLLAYISQQALGYRPALNPTGTPSLETPLDPLPSQGPFDLQADRNQGRLLGLAATATEVRLYVLEGNALTSRKVLGDFPQPSRLALDPVGGGVAYGPGFQVLFPKDSGPQQPFKTYTAGLVGQDGYLYLVQGTGLEVYDLVPSPPLRVQSLALGFSPQSLAFIPVE</sequence>
<name>A0ABY2K795_9DEIN</name>
<keyword evidence="3" id="KW-1185">Reference proteome</keyword>
<dbReference type="PROSITE" id="PS51257">
    <property type="entry name" value="PROKAR_LIPOPROTEIN"/>
    <property type="match status" value="1"/>
</dbReference>
<organism evidence="2 3">
    <name type="scientific">Thermus tengchongensis</name>
    <dbReference type="NCBI Taxonomy" id="1214928"/>
    <lineage>
        <taxon>Bacteria</taxon>
        <taxon>Thermotogati</taxon>
        <taxon>Deinococcota</taxon>
        <taxon>Deinococci</taxon>
        <taxon>Thermales</taxon>
        <taxon>Thermaceae</taxon>
        <taxon>Thermus</taxon>
    </lineage>
</organism>
<gene>
    <name evidence="2" type="ORF">E0489_06105</name>
</gene>
<feature type="chain" id="PRO_5045464040" description="Lipoprotein" evidence="1">
    <location>
        <begin position="26"/>
        <end position="336"/>
    </location>
</feature>
<reference evidence="2 3" key="1">
    <citation type="submission" date="2019-03" db="EMBL/GenBank/DDBJ databases">
        <title>Thermus tengchongensis species for the arsenic transformation mechanism.</title>
        <authorList>
            <person name="Yuan G.C."/>
        </authorList>
    </citation>
    <scope>NUCLEOTIDE SEQUENCE [LARGE SCALE GENOMIC DNA]</scope>
    <source>
        <strain evidence="2 3">15Y</strain>
    </source>
</reference>
<evidence type="ECO:0000256" key="1">
    <source>
        <dbReference type="SAM" id="SignalP"/>
    </source>
</evidence>
<comment type="caution">
    <text evidence="2">The sequence shown here is derived from an EMBL/GenBank/DDBJ whole genome shotgun (WGS) entry which is preliminary data.</text>
</comment>
<accession>A0ABY2K795</accession>
<protein>
    <recommendedName>
        <fullName evidence="4">Lipoprotein</fullName>
    </recommendedName>
</protein>
<proteinExistence type="predicted"/>
<evidence type="ECO:0000313" key="3">
    <source>
        <dbReference type="Proteomes" id="UP000297244"/>
    </source>
</evidence>
<keyword evidence="1" id="KW-0732">Signal</keyword>
<evidence type="ECO:0008006" key="4">
    <source>
        <dbReference type="Google" id="ProtNLM"/>
    </source>
</evidence>
<feature type="signal peptide" evidence="1">
    <location>
        <begin position="1"/>
        <end position="25"/>
    </location>
</feature>
<dbReference type="Proteomes" id="UP000297244">
    <property type="component" value="Unassembled WGS sequence"/>
</dbReference>